<proteinExistence type="predicted"/>
<dbReference type="AlphaFoldDB" id="A0A6J4RBC9"/>
<reference evidence="2" key="1">
    <citation type="submission" date="2020-02" db="EMBL/GenBank/DDBJ databases">
        <authorList>
            <person name="Meier V. D."/>
        </authorList>
    </citation>
    <scope>NUCLEOTIDE SEQUENCE</scope>
    <source>
        <strain evidence="2">AVDCRST_MAG38</strain>
    </source>
</reference>
<feature type="compositionally biased region" description="Low complexity" evidence="1">
    <location>
        <begin position="285"/>
        <end position="296"/>
    </location>
</feature>
<feature type="non-terminal residue" evidence="2">
    <location>
        <position position="314"/>
    </location>
</feature>
<feature type="compositionally biased region" description="Low complexity" evidence="1">
    <location>
        <begin position="123"/>
        <end position="133"/>
    </location>
</feature>
<dbReference type="EMBL" id="CADCVJ010000032">
    <property type="protein sequence ID" value="CAA9464374.1"/>
    <property type="molecule type" value="Genomic_DNA"/>
</dbReference>
<sequence>TSLPAPRRAPEGVAARGRVASRGLEATGERRAHARDGLSAEQGAAGGGRTTAVATADRRPAGRGAGLHPLDAALGLHSRAGAAEQPLADPRPSGASPPLPRREHQVEVGGDGDEGDRPRRGAARVPAVGPRAASRADPERQAPPGQQDAQRRLHRRSHQGVLAGFALHLPAAPPGGDRPLAAEPAAGIRRQRRDHPALRRRARARSPGASGPDRPLRGRDDRPGGPDAPHLRVPRRSVGGRHDRLRASRSRPLQGRPRRLGGQDPDRPDPAGRAAAARARDSRGAARAVRRLGLPAGRRRGGTGGAGRLVSGLL</sequence>
<gene>
    <name evidence="2" type="ORF">AVDCRST_MAG38-560</name>
</gene>
<feature type="compositionally biased region" description="Basic and acidic residues" evidence="1">
    <location>
        <begin position="27"/>
        <end position="38"/>
    </location>
</feature>
<accession>A0A6J4RBC9</accession>
<protein>
    <submittedName>
        <fullName evidence="2">Uncharacterized protein</fullName>
    </submittedName>
</protein>
<feature type="compositionally biased region" description="Basic and acidic residues" evidence="1">
    <location>
        <begin position="214"/>
        <end position="224"/>
    </location>
</feature>
<evidence type="ECO:0000313" key="2">
    <source>
        <dbReference type="EMBL" id="CAA9464374.1"/>
    </source>
</evidence>
<organism evidence="2">
    <name type="scientific">uncultured Solirubrobacteraceae bacterium</name>
    <dbReference type="NCBI Taxonomy" id="1162706"/>
    <lineage>
        <taxon>Bacteria</taxon>
        <taxon>Bacillati</taxon>
        <taxon>Actinomycetota</taxon>
        <taxon>Thermoleophilia</taxon>
        <taxon>Solirubrobacterales</taxon>
        <taxon>Solirubrobacteraceae</taxon>
        <taxon>environmental samples</taxon>
    </lineage>
</organism>
<name>A0A6J4RBC9_9ACTN</name>
<evidence type="ECO:0000256" key="1">
    <source>
        <dbReference type="SAM" id="MobiDB-lite"/>
    </source>
</evidence>
<feature type="region of interest" description="Disordered" evidence="1">
    <location>
        <begin position="1"/>
        <end position="314"/>
    </location>
</feature>
<feature type="non-terminal residue" evidence="2">
    <location>
        <position position="1"/>
    </location>
</feature>
<feature type="compositionally biased region" description="Low complexity" evidence="1">
    <location>
        <begin position="251"/>
        <end position="263"/>
    </location>
</feature>
<feature type="compositionally biased region" description="Basic residues" evidence="1">
    <location>
        <begin position="189"/>
        <end position="204"/>
    </location>
</feature>